<evidence type="ECO:0000313" key="2">
    <source>
        <dbReference type="EMBL" id="GAG39121.1"/>
    </source>
</evidence>
<dbReference type="EMBL" id="BARS01044711">
    <property type="protein sequence ID" value="GAG39121.1"/>
    <property type="molecule type" value="Genomic_DNA"/>
</dbReference>
<gene>
    <name evidence="2" type="ORF">S01H1_67502</name>
</gene>
<dbReference type="Pfam" id="PF01965">
    <property type="entry name" value="DJ-1_PfpI"/>
    <property type="match status" value="1"/>
</dbReference>
<name>X0YQY6_9ZZZZ</name>
<protein>
    <recommendedName>
        <fullName evidence="1">DJ-1/PfpI domain-containing protein</fullName>
    </recommendedName>
</protein>
<reference evidence="2" key="1">
    <citation type="journal article" date="2014" name="Front. Microbiol.">
        <title>High frequency of phylogenetically diverse reductive dehalogenase-homologous genes in deep subseafloor sedimentary metagenomes.</title>
        <authorList>
            <person name="Kawai M."/>
            <person name="Futagami T."/>
            <person name="Toyoda A."/>
            <person name="Takaki Y."/>
            <person name="Nishi S."/>
            <person name="Hori S."/>
            <person name="Arai W."/>
            <person name="Tsubouchi T."/>
            <person name="Morono Y."/>
            <person name="Uchiyama I."/>
            <person name="Ito T."/>
            <person name="Fujiyama A."/>
            <person name="Inagaki F."/>
            <person name="Takami H."/>
        </authorList>
    </citation>
    <scope>NUCLEOTIDE SEQUENCE</scope>
    <source>
        <strain evidence="2">Expedition CK06-06</strain>
    </source>
</reference>
<dbReference type="InterPro" id="IPR029062">
    <property type="entry name" value="Class_I_gatase-like"/>
</dbReference>
<dbReference type="InterPro" id="IPR002818">
    <property type="entry name" value="DJ-1/PfpI"/>
</dbReference>
<accession>X0YQY6</accession>
<proteinExistence type="predicted"/>
<evidence type="ECO:0000259" key="1">
    <source>
        <dbReference type="Pfam" id="PF01965"/>
    </source>
</evidence>
<dbReference type="Gene3D" id="3.40.50.880">
    <property type="match status" value="1"/>
</dbReference>
<dbReference type="AlphaFoldDB" id="X0YQY6"/>
<dbReference type="PANTHER" id="PTHR48094:SF12">
    <property type="entry name" value="PARKINSON DISEASE PROTEIN 7 HOMOLOG"/>
    <property type="match status" value="1"/>
</dbReference>
<feature type="domain" description="DJ-1/PfpI" evidence="1">
    <location>
        <begin position="1"/>
        <end position="85"/>
    </location>
</feature>
<dbReference type="PANTHER" id="PTHR48094">
    <property type="entry name" value="PROTEIN/NUCLEIC ACID DEGLYCASE DJ-1-RELATED"/>
    <property type="match status" value="1"/>
</dbReference>
<organism evidence="2">
    <name type="scientific">marine sediment metagenome</name>
    <dbReference type="NCBI Taxonomy" id="412755"/>
    <lineage>
        <taxon>unclassified sequences</taxon>
        <taxon>metagenomes</taxon>
        <taxon>ecological metagenomes</taxon>
    </lineage>
</organism>
<dbReference type="InterPro" id="IPR050325">
    <property type="entry name" value="Prot/Nucl_acid_deglycase"/>
</dbReference>
<comment type="caution">
    <text evidence="2">The sequence shown here is derived from an EMBL/GenBank/DDBJ whole genome shotgun (WGS) entry which is preliminary data.</text>
</comment>
<dbReference type="SUPFAM" id="SSF52317">
    <property type="entry name" value="Class I glutamine amidotransferase-like"/>
    <property type="match status" value="1"/>
</dbReference>
<sequence length="89" mass="9526">VINLVQSAHNNGKIVAAICISPVVLAQARLLKDRKATVWNGDGKQEEILTAQGAEYVDQDVVVDSRIVTANGPPAAKKFGKTIAEMLKE</sequence>
<dbReference type="GO" id="GO:0005737">
    <property type="term" value="C:cytoplasm"/>
    <property type="evidence" value="ECO:0007669"/>
    <property type="project" value="TreeGrafter"/>
</dbReference>
<feature type="non-terminal residue" evidence="2">
    <location>
        <position position="1"/>
    </location>
</feature>